<evidence type="ECO:0000256" key="3">
    <source>
        <dbReference type="ARBA" id="ARBA00038493"/>
    </source>
</evidence>
<keyword evidence="5" id="KW-0645">Protease</keyword>
<dbReference type="PANTHER" id="PTHR48094:SF11">
    <property type="entry name" value="GLUTATHIONE-INDEPENDENT GLYOXALASE HSP31-RELATED"/>
    <property type="match status" value="1"/>
</dbReference>
<dbReference type="CDD" id="cd03141">
    <property type="entry name" value="GATase1_Hsp31_like"/>
    <property type="match status" value="1"/>
</dbReference>
<dbReference type="AlphaFoldDB" id="A0A561CJY1"/>
<protein>
    <submittedName>
        <fullName evidence="5">Putative intracellular protease/amidase</fullName>
    </submittedName>
</protein>
<dbReference type="GO" id="GO:0005737">
    <property type="term" value="C:cytoplasm"/>
    <property type="evidence" value="ECO:0007669"/>
    <property type="project" value="TreeGrafter"/>
</dbReference>
<dbReference type="Proteomes" id="UP000319722">
    <property type="component" value="Unassembled WGS sequence"/>
</dbReference>
<evidence type="ECO:0000313" key="5">
    <source>
        <dbReference type="EMBL" id="TWD91511.1"/>
    </source>
</evidence>
<dbReference type="GO" id="GO:0006508">
    <property type="term" value="P:proteolysis"/>
    <property type="evidence" value="ECO:0007669"/>
    <property type="project" value="UniProtKB-KW"/>
</dbReference>
<gene>
    <name evidence="5" type="ORF">FB547_1011201</name>
</gene>
<accession>A0A561CJY1</accession>
<evidence type="ECO:0000256" key="2">
    <source>
        <dbReference type="ARBA" id="ARBA00023239"/>
    </source>
</evidence>
<keyword evidence="2" id="KW-0456">Lyase</keyword>
<dbReference type="SUPFAM" id="SSF52317">
    <property type="entry name" value="Class I glutamine amidotransferase-like"/>
    <property type="match status" value="1"/>
</dbReference>
<feature type="domain" description="DJ-1/PfpI" evidence="4">
    <location>
        <begin position="35"/>
        <end position="219"/>
    </location>
</feature>
<dbReference type="RefSeq" id="WP_145740403.1">
    <property type="nucleotide sequence ID" value="NZ_VIVL01000001.1"/>
</dbReference>
<evidence type="ECO:0000313" key="6">
    <source>
        <dbReference type="Proteomes" id="UP000319722"/>
    </source>
</evidence>
<dbReference type="InterPro" id="IPR029062">
    <property type="entry name" value="Class_I_gatase-like"/>
</dbReference>
<evidence type="ECO:0000259" key="4">
    <source>
        <dbReference type="Pfam" id="PF01965"/>
    </source>
</evidence>
<evidence type="ECO:0000256" key="1">
    <source>
        <dbReference type="ARBA" id="ARBA00023016"/>
    </source>
</evidence>
<sequence>MTSTAVSGPVRPVLMVLTSHGTKGTTGEPTGFYLGELTHPLAELEAAGIPFELASIQGGEPPVDGLDLDDAVNARYWNDGAFRQALRHTRRLDDVDSSKYAAIFFAGGHGAMWDFPASPAVARVTREIHEAGGVVGAVCHGPAALVNVTLGNGAYLVAGKNLSAFTDDEERAVQLDKVVPFLLASTLTRRGAHHHPAPDWTAKVVVDGRLVTGQNPQSAAGVGAAMRELLLRQD</sequence>
<keyword evidence="5" id="KW-0378">Hydrolase</keyword>
<proteinExistence type="inferred from homology"/>
<dbReference type="EMBL" id="VIVL01000001">
    <property type="protein sequence ID" value="TWD91511.1"/>
    <property type="molecule type" value="Genomic_DNA"/>
</dbReference>
<comment type="similarity">
    <text evidence="3">Belongs to the peptidase C56 family. HSP31-like subfamily.</text>
</comment>
<organism evidence="5 6">
    <name type="scientific">Variovorax beijingensis</name>
    <dbReference type="NCBI Taxonomy" id="2496117"/>
    <lineage>
        <taxon>Bacteria</taxon>
        <taxon>Pseudomonadati</taxon>
        <taxon>Pseudomonadota</taxon>
        <taxon>Betaproteobacteria</taxon>
        <taxon>Burkholderiales</taxon>
        <taxon>Comamonadaceae</taxon>
        <taxon>Variovorax</taxon>
    </lineage>
</organism>
<reference evidence="5 6" key="1">
    <citation type="submission" date="2019-06" db="EMBL/GenBank/DDBJ databases">
        <title>Sorghum-associated microbial communities from plants grown in Nebraska, USA.</title>
        <authorList>
            <person name="Schachtman D."/>
        </authorList>
    </citation>
    <scope>NUCLEOTIDE SEQUENCE [LARGE SCALE GENOMIC DNA]</scope>
    <source>
        <strain evidence="5 6">T529</strain>
    </source>
</reference>
<dbReference type="OrthoDB" id="9792284at2"/>
<dbReference type="InterPro" id="IPR002818">
    <property type="entry name" value="DJ-1/PfpI"/>
</dbReference>
<dbReference type="Pfam" id="PF01965">
    <property type="entry name" value="DJ-1_PfpI"/>
    <property type="match status" value="1"/>
</dbReference>
<comment type="caution">
    <text evidence="5">The sequence shown here is derived from an EMBL/GenBank/DDBJ whole genome shotgun (WGS) entry which is preliminary data.</text>
</comment>
<dbReference type="Gene3D" id="3.40.50.880">
    <property type="match status" value="1"/>
</dbReference>
<keyword evidence="1" id="KW-0346">Stress response</keyword>
<dbReference type="GO" id="GO:0008233">
    <property type="term" value="F:peptidase activity"/>
    <property type="evidence" value="ECO:0007669"/>
    <property type="project" value="UniProtKB-KW"/>
</dbReference>
<dbReference type="GO" id="GO:0019172">
    <property type="term" value="F:glyoxalase III activity"/>
    <property type="evidence" value="ECO:0007669"/>
    <property type="project" value="TreeGrafter"/>
</dbReference>
<dbReference type="GO" id="GO:0019243">
    <property type="term" value="P:methylglyoxal catabolic process to D-lactate via S-lactoyl-glutathione"/>
    <property type="evidence" value="ECO:0007669"/>
    <property type="project" value="TreeGrafter"/>
</dbReference>
<name>A0A561CJY1_9BURK</name>
<dbReference type="PANTHER" id="PTHR48094">
    <property type="entry name" value="PROTEIN/NUCLEIC ACID DEGLYCASE DJ-1-RELATED"/>
    <property type="match status" value="1"/>
</dbReference>
<dbReference type="InterPro" id="IPR050325">
    <property type="entry name" value="Prot/Nucl_acid_deglycase"/>
</dbReference>